<sequence length="95" mass="10852">MDEAGFTAAPDLTRIIRPEDIALMGFNGIDLFSEKAARLSTVKIPFYQMAYKATEKLLEVLEGQKPYTPGFYEVPAELVIRESTFRTNETRMPFR</sequence>
<evidence type="ECO:0000313" key="5">
    <source>
        <dbReference type="EMBL" id="QHI70069.1"/>
    </source>
</evidence>
<organism evidence="5 6">
    <name type="scientific">Tichowtungia aerotolerans</name>
    <dbReference type="NCBI Taxonomy" id="2697043"/>
    <lineage>
        <taxon>Bacteria</taxon>
        <taxon>Pseudomonadati</taxon>
        <taxon>Kiritimatiellota</taxon>
        <taxon>Tichowtungiia</taxon>
        <taxon>Tichowtungiales</taxon>
        <taxon>Tichowtungiaceae</taxon>
        <taxon>Tichowtungia</taxon>
    </lineage>
</organism>
<accession>A0A6P1M5K4</accession>
<evidence type="ECO:0000259" key="4">
    <source>
        <dbReference type="Pfam" id="PF13377"/>
    </source>
</evidence>
<dbReference type="Proteomes" id="UP000464954">
    <property type="component" value="Chromosome"/>
</dbReference>
<dbReference type="RefSeq" id="WP_160629248.1">
    <property type="nucleotide sequence ID" value="NZ_CP047593.1"/>
</dbReference>
<dbReference type="InterPro" id="IPR028082">
    <property type="entry name" value="Peripla_BP_I"/>
</dbReference>
<dbReference type="EMBL" id="CP047593">
    <property type="protein sequence ID" value="QHI70069.1"/>
    <property type="molecule type" value="Genomic_DNA"/>
</dbReference>
<keyword evidence="3" id="KW-0804">Transcription</keyword>
<dbReference type="InterPro" id="IPR046335">
    <property type="entry name" value="LacI/GalR-like_sensor"/>
</dbReference>
<keyword evidence="2" id="KW-0238">DNA-binding</keyword>
<protein>
    <submittedName>
        <fullName evidence="5">Substrate-binding domain-containing protein</fullName>
    </submittedName>
</protein>
<keyword evidence="1" id="KW-0805">Transcription regulation</keyword>
<evidence type="ECO:0000313" key="6">
    <source>
        <dbReference type="Proteomes" id="UP000464954"/>
    </source>
</evidence>
<name>A0A6P1M5K4_9BACT</name>
<dbReference type="GO" id="GO:0003700">
    <property type="term" value="F:DNA-binding transcription factor activity"/>
    <property type="evidence" value="ECO:0007669"/>
    <property type="project" value="TreeGrafter"/>
</dbReference>
<dbReference type="Pfam" id="PF13377">
    <property type="entry name" value="Peripla_BP_3"/>
    <property type="match status" value="1"/>
</dbReference>
<evidence type="ECO:0000256" key="2">
    <source>
        <dbReference type="ARBA" id="ARBA00023125"/>
    </source>
</evidence>
<dbReference type="SUPFAM" id="SSF53822">
    <property type="entry name" value="Periplasmic binding protein-like I"/>
    <property type="match status" value="1"/>
</dbReference>
<dbReference type="GO" id="GO:0000976">
    <property type="term" value="F:transcription cis-regulatory region binding"/>
    <property type="evidence" value="ECO:0007669"/>
    <property type="project" value="TreeGrafter"/>
</dbReference>
<evidence type="ECO:0000256" key="3">
    <source>
        <dbReference type="ARBA" id="ARBA00023163"/>
    </source>
</evidence>
<dbReference type="PANTHER" id="PTHR30146:SF109">
    <property type="entry name" value="HTH-TYPE TRANSCRIPTIONAL REGULATOR GALS"/>
    <property type="match status" value="1"/>
</dbReference>
<proteinExistence type="predicted"/>
<dbReference type="KEGG" id="taer:GT409_11640"/>
<dbReference type="Gene3D" id="3.40.50.2300">
    <property type="match status" value="1"/>
</dbReference>
<evidence type="ECO:0000256" key="1">
    <source>
        <dbReference type="ARBA" id="ARBA00023015"/>
    </source>
</evidence>
<keyword evidence="6" id="KW-1185">Reference proteome</keyword>
<feature type="domain" description="Transcriptional regulator LacI/GalR-like sensor" evidence="4">
    <location>
        <begin position="18"/>
        <end position="84"/>
    </location>
</feature>
<dbReference type="PANTHER" id="PTHR30146">
    <property type="entry name" value="LACI-RELATED TRANSCRIPTIONAL REPRESSOR"/>
    <property type="match status" value="1"/>
</dbReference>
<gene>
    <name evidence="5" type="ORF">GT409_11640</name>
</gene>
<dbReference type="AlphaFoldDB" id="A0A6P1M5K4"/>
<reference evidence="5 6" key="1">
    <citation type="submission" date="2020-01" db="EMBL/GenBank/DDBJ databases">
        <title>Ponticoccus aerotolerans gen. nov., sp. nov., an anaerobic bacterium and proposal of Ponticoccusceae fam. nov., Ponticoccusles ord. nov. and Ponticoccuse classis nov. in the phylum Kiritimatiellaeota.</title>
        <authorList>
            <person name="Zhou L.Y."/>
            <person name="Du Z.J."/>
        </authorList>
    </citation>
    <scope>NUCLEOTIDE SEQUENCE [LARGE SCALE GENOMIC DNA]</scope>
    <source>
        <strain evidence="5 6">S-5007</strain>
    </source>
</reference>